<dbReference type="SUPFAM" id="SSF56219">
    <property type="entry name" value="DNase I-like"/>
    <property type="match status" value="1"/>
</dbReference>
<dbReference type="GO" id="GO:0005576">
    <property type="term" value="C:extracellular region"/>
    <property type="evidence" value="ECO:0007669"/>
    <property type="project" value="UniProtKB-SubCell"/>
</dbReference>
<feature type="transmembrane region" description="Helical" evidence="5">
    <location>
        <begin position="1264"/>
        <end position="1284"/>
    </location>
</feature>
<feature type="domain" description="Endonuclease YhcR N-terminal" evidence="9">
    <location>
        <begin position="37"/>
        <end position="142"/>
    </location>
</feature>
<dbReference type="InterPro" id="IPR036691">
    <property type="entry name" value="Endo/exonu/phosph_ase_sf"/>
</dbReference>
<accession>A0A4R3NAI8</accession>
<evidence type="ECO:0000256" key="2">
    <source>
        <dbReference type="ARBA" id="ARBA00022525"/>
    </source>
</evidence>
<reference evidence="10 11" key="1">
    <citation type="submission" date="2019-03" db="EMBL/GenBank/DDBJ databases">
        <title>Genomic Encyclopedia of Type Strains, Phase IV (KMG-IV): sequencing the most valuable type-strain genomes for metagenomic binning, comparative biology and taxonomic classification.</title>
        <authorList>
            <person name="Goeker M."/>
        </authorList>
    </citation>
    <scope>NUCLEOTIDE SEQUENCE [LARGE SCALE GENOMIC DNA]</scope>
    <source>
        <strain evidence="10 11">DSM 25894</strain>
    </source>
</reference>
<comment type="caution">
    <text evidence="10">The sequence shown here is derived from an EMBL/GenBank/DDBJ whole genome shotgun (WGS) entry which is preliminary data.</text>
</comment>
<dbReference type="InterPro" id="IPR045939">
    <property type="entry name" value="YhcR_N"/>
</dbReference>
<dbReference type="CDD" id="cd04486">
    <property type="entry name" value="YhcR_OBF_like"/>
    <property type="match status" value="1"/>
</dbReference>
<dbReference type="Pfam" id="PF00149">
    <property type="entry name" value="Metallophos"/>
    <property type="match status" value="1"/>
</dbReference>
<evidence type="ECO:0000259" key="6">
    <source>
        <dbReference type="Pfam" id="PF00149"/>
    </source>
</evidence>
<dbReference type="InterPro" id="IPR005135">
    <property type="entry name" value="Endo/exonuclease/phosphatase"/>
</dbReference>
<dbReference type="InterPro" id="IPR029052">
    <property type="entry name" value="Metallo-depent_PP-like"/>
</dbReference>
<dbReference type="OrthoDB" id="9801679at2"/>
<dbReference type="SUPFAM" id="SSF55816">
    <property type="entry name" value="5'-nucleotidase (syn. UDP-sugar hydrolase), C-terminal domain"/>
    <property type="match status" value="1"/>
</dbReference>
<dbReference type="Gene3D" id="3.60.21.10">
    <property type="match status" value="1"/>
</dbReference>
<dbReference type="InterPro" id="IPR036907">
    <property type="entry name" value="5'-Nucleotdase_C_sf"/>
</dbReference>
<keyword evidence="5" id="KW-0472">Membrane</keyword>
<dbReference type="Gene3D" id="3.90.780.10">
    <property type="entry name" value="5'-Nucleotidase, C-terminal domain"/>
    <property type="match status" value="1"/>
</dbReference>
<evidence type="ECO:0000259" key="7">
    <source>
        <dbReference type="Pfam" id="PF02872"/>
    </source>
</evidence>
<dbReference type="InterPro" id="IPR006146">
    <property type="entry name" value="5'-Nucleotdase_CS"/>
</dbReference>
<dbReference type="Gene3D" id="3.60.10.10">
    <property type="entry name" value="Endonuclease/exonuclease/phosphatase"/>
    <property type="match status" value="1"/>
</dbReference>
<dbReference type="GO" id="GO:0009166">
    <property type="term" value="P:nucleotide catabolic process"/>
    <property type="evidence" value="ECO:0007669"/>
    <property type="project" value="InterPro"/>
</dbReference>
<feature type="domain" description="5'-Nucleotidase C-terminal" evidence="7">
    <location>
        <begin position="1017"/>
        <end position="1181"/>
    </location>
</feature>
<dbReference type="Pfam" id="PF19886">
    <property type="entry name" value="DUF6359"/>
    <property type="match status" value="1"/>
</dbReference>
<dbReference type="GO" id="GO:0046872">
    <property type="term" value="F:metal ion binding"/>
    <property type="evidence" value="ECO:0007669"/>
    <property type="project" value="InterPro"/>
</dbReference>
<dbReference type="CDD" id="cd10283">
    <property type="entry name" value="MnuA_DNase1-like"/>
    <property type="match status" value="1"/>
</dbReference>
<dbReference type="PROSITE" id="PS00785">
    <property type="entry name" value="5_NUCLEOTIDASE_1"/>
    <property type="match status" value="1"/>
</dbReference>
<name>A0A4R3NAI8_9BACI</name>
<dbReference type="PANTHER" id="PTHR42834">
    <property type="entry name" value="ENDONUCLEASE/EXONUCLEASE/PHOSPHATASE FAMILY PROTEIN (AFU_ORTHOLOGUE AFUA_3G09210)"/>
    <property type="match status" value="1"/>
</dbReference>
<evidence type="ECO:0000313" key="10">
    <source>
        <dbReference type="EMBL" id="TCT26494.1"/>
    </source>
</evidence>
<dbReference type="PRINTS" id="PR01607">
    <property type="entry name" value="APYRASEFAMLY"/>
</dbReference>
<dbReference type="InterPro" id="IPR008334">
    <property type="entry name" value="5'-Nucleotdase_C"/>
</dbReference>
<keyword evidence="3" id="KW-0732">Signal</keyword>
<evidence type="ECO:0000256" key="5">
    <source>
        <dbReference type="SAM" id="Phobius"/>
    </source>
</evidence>
<evidence type="ECO:0000256" key="1">
    <source>
        <dbReference type="ARBA" id="ARBA00004613"/>
    </source>
</evidence>
<keyword evidence="5" id="KW-1133">Transmembrane helix</keyword>
<feature type="domain" description="Calcineurin-like phosphoesterase" evidence="6">
    <location>
        <begin position="732"/>
        <end position="941"/>
    </location>
</feature>
<keyword evidence="5" id="KW-0812">Transmembrane</keyword>
<dbReference type="InterPro" id="IPR006179">
    <property type="entry name" value="5_nucleotidase/apyrase"/>
</dbReference>
<dbReference type="InterPro" id="IPR004843">
    <property type="entry name" value="Calcineurin-like_PHP"/>
</dbReference>
<proteinExistence type="predicted"/>
<dbReference type="Proteomes" id="UP000294650">
    <property type="component" value="Unassembled WGS sequence"/>
</dbReference>
<dbReference type="Pfam" id="PF19580">
    <property type="entry name" value="Exo_endo_phos_3"/>
    <property type="match status" value="1"/>
</dbReference>
<dbReference type="SUPFAM" id="SSF56300">
    <property type="entry name" value="Metallo-dependent phosphatases"/>
    <property type="match status" value="1"/>
</dbReference>
<keyword evidence="2" id="KW-0964">Secreted</keyword>
<evidence type="ECO:0000256" key="4">
    <source>
        <dbReference type="SAM" id="MobiDB-lite"/>
    </source>
</evidence>
<evidence type="ECO:0000259" key="8">
    <source>
        <dbReference type="Pfam" id="PF19580"/>
    </source>
</evidence>
<protein>
    <submittedName>
        <fullName evidence="10">2',3'-cyclic-nucleotide 2'-phosphodiesterase (5'-nucleotidase family)</fullName>
    </submittedName>
</protein>
<dbReference type="EMBL" id="SMAN01000002">
    <property type="protein sequence ID" value="TCT26494.1"/>
    <property type="molecule type" value="Genomic_DNA"/>
</dbReference>
<dbReference type="Pfam" id="PF02872">
    <property type="entry name" value="5_nucleotid_C"/>
    <property type="match status" value="1"/>
</dbReference>
<dbReference type="RefSeq" id="WP_132370848.1">
    <property type="nucleotide sequence ID" value="NZ_SMAN01000002.1"/>
</dbReference>
<comment type="subcellular location">
    <subcellularLocation>
        <location evidence="1">Secreted</location>
    </subcellularLocation>
</comment>
<dbReference type="GO" id="GO:0000166">
    <property type="term" value="F:nucleotide binding"/>
    <property type="evidence" value="ECO:0007669"/>
    <property type="project" value="InterPro"/>
</dbReference>
<feature type="compositionally biased region" description="Basic and acidic residues" evidence="4">
    <location>
        <begin position="1222"/>
        <end position="1257"/>
    </location>
</feature>
<organism evidence="10 11">
    <name type="scientific">Melghiribacillus thermohalophilus</name>
    <dbReference type="NCBI Taxonomy" id="1324956"/>
    <lineage>
        <taxon>Bacteria</taxon>
        <taxon>Bacillati</taxon>
        <taxon>Bacillota</taxon>
        <taxon>Bacilli</taxon>
        <taxon>Bacillales</taxon>
        <taxon>Bacillaceae</taxon>
        <taxon>Melghiribacillus</taxon>
    </lineage>
</organism>
<dbReference type="PANTHER" id="PTHR42834:SF1">
    <property type="entry name" value="ENDONUCLEASE_EXONUCLEASE_PHOSPHATASE FAMILY PROTEIN (AFU_ORTHOLOGUE AFUA_3G09210)"/>
    <property type="match status" value="1"/>
</dbReference>
<dbReference type="GO" id="GO:0016788">
    <property type="term" value="F:hydrolase activity, acting on ester bonds"/>
    <property type="evidence" value="ECO:0007669"/>
    <property type="project" value="InterPro"/>
</dbReference>
<evidence type="ECO:0000259" key="9">
    <source>
        <dbReference type="Pfam" id="PF19886"/>
    </source>
</evidence>
<evidence type="ECO:0000313" key="11">
    <source>
        <dbReference type="Proteomes" id="UP000294650"/>
    </source>
</evidence>
<keyword evidence="11" id="KW-1185">Reference proteome</keyword>
<sequence>MAFIKKRGFSIVVIFTMLLNSVFPLVHVSQADEADAISVEEAIANNNGTATVTGYIIGTVRNGPTYQNEPPFSVKTNLALADSPDEANPSNILPVQLPKGDIRDSFNLADHPEYLKEKVFITGSLEDYFGVEGLKSPTAMWLEGSEPPGDGDEPPEEGAIVTISEIQGDGHTSPYKDQHVQQVEGVVTFVQDDRNFFIQSQTPDNHPLTSEGILIYKGDKHDVSVGDLVKVDGTVKEWVVTGSKVGIDLPVTEINATDITVIQSNVELPEPVELNPPTEIIDNDSFTEFDPAEDAIDYYESLEGMLVSVEDSTVVGPQKYGEFPVLTKKADGKPYTDEGGILLTAETANPEKIFIDVFNDDFTVKVGDRFNGTITGVLSYDYSNFMIYTDENDLPELIEEEYTRPVTALVGDRDSLTIASYNIENYHHGLTEKTEKIAESIVTNLQSPDIIGLVEVQDNDGPETSGVTKADKNYEALIAAIETAGGPAYHWTDIAPEYNEDGGQPGGNIRVGFLYNPERVQLTEGRKGTATEAVDFVNGSLTLNPGRIDPTNDAFSDSRKPLAAQFTFNGEDIIVINNHFNSKGGDEPLFGVNQPPTLHSEHQRIQIAEIVNGFVEDILSEDPGANVVVMGDLNDFPFSEAINRLQGDDLVNLINRVPLKDRYTYIYEGNSQVLDHILVSHNLAEHAQADIVNLNAAYMEEHGRASDHDPVLAQLNFEEDVSSPPADEWELTIMHTNDSHARVEQFPYLGTAVDHIRANHSNNLLLHAGDVFSGSLYFTVFEGMADLEFMNEIGYDAMVFGNHEFDRDSQVLGRFVNGADFPFVSANIDFSSDPILGSLVHSDVGRPGEGGNIYPAIVKQLDGESVGILGLTTEDTPTIANPGEHIQFHDAVEKAKETVKRLERIGINKIIALSHMGDDADLELAKAVNGIDVVIGGHSHTELPEGAFVEKEEPTVIVQAGENLEHLGALDVTFDETGVITDYEAELLHLENYEADPALQAKVDEYYAGIEGLLQKVVGETTVALDGKREHVRSKETNLGNLITDSMVWKMKQFIPETSIALQNGGGIRASIDAGEITMGDIREVLPFNNTLVAMTLTGEEIWRILEQSVSSYPETSGGFLHVSGLRFTYDPEKPIGKRVWSVEVKTEDDEFVPIDKDAVYTVATNSFIAKGGDGFETLKQAYEDGRMTNIDVPDYEAFSEYLQTFSPISPKVEGRIVAAADEKPDNGTQEPGHDQTDIPDDGKEHASGSPDERNRLPDTSTDLGKAFLIGIGLVGIGLAFVWYSRVRKRFI</sequence>
<evidence type="ECO:0000256" key="3">
    <source>
        <dbReference type="ARBA" id="ARBA00022729"/>
    </source>
</evidence>
<gene>
    <name evidence="10" type="ORF">EDD68_102196</name>
</gene>
<feature type="domain" description="Endonuclease/exonuclease/phosphatase" evidence="8">
    <location>
        <begin position="549"/>
        <end position="688"/>
    </location>
</feature>
<dbReference type="FunFam" id="3.90.780.10:FF:000004">
    <property type="entry name" value="UDP-sugar hydrolase, putative"/>
    <property type="match status" value="1"/>
</dbReference>
<feature type="region of interest" description="Disordered" evidence="4">
    <location>
        <begin position="1222"/>
        <end position="1259"/>
    </location>
</feature>